<dbReference type="AlphaFoldDB" id="A0A7R8ZLK7"/>
<keyword evidence="2" id="KW-0472">Membrane</keyword>
<feature type="region of interest" description="Disordered" evidence="1">
    <location>
        <begin position="61"/>
        <end position="103"/>
    </location>
</feature>
<keyword evidence="2" id="KW-0812">Transmembrane</keyword>
<evidence type="ECO:0000256" key="1">
    <source>
        <dbReference type="SAM" id="MobiDB-lite"/>
    </source>
</evidence>
<reference evidence="3" key="1">
    <citation type="submission" date="2020-11" db="EMBL/GenBank/DDBJ databases">
        <authorList>
            <person name="Tran Van P."/>
        </authorList>
    </citation>
    <scope>NUCLEOTIDE SEQUENCE</scope>
</reference>
<keyword evidence="2" id="KW-1133">Transmembrane helix</keyword>
<accession>A0A7R8ZLK7</accession>
<feature type="compositionally biased region" description="Basic and acidic residues" evidence="1">
    <location>
        <begin position="76"/>
        <end position="93"/>
    </location>
</feature>
<evidence type="ECO:0000256" key="2">
    <source>
        <dbReference type="SAM" id="Phobius"/>
    </source>
</evidence>
<name>A0A7R8ZLK7_9CRUS</name>
<gene>
    <name evidence="3" type="ORF">CTOB1V02_LOCUS2546</name>
</gene>
<feature type="transmembrane region" description="Helical" evidence="2">
    <location>
        <begin position="20"/>
        <end position="37"/>
    </location>
</feature>
<evidence type="ECO:0000313" key="3">
    <source>
        <dbReference type="EMBL" id="CAD7224589.1"/>
    </source>
</evidence>
<protein>
    <submittedName>
        <fullName evidence="3">Uncharacterized protein</fullName>
    </submittedName>
</protein>
<sequence>MSNRLAGLEKVYFRLGKFTWYFVWGMATELFVANYSARFRCNMEQQLPALEGLHRRVLGGRCEQPDLPDDDPVVIFDRRPPDPSEEKAKEGGGKSHGHFPWSH</sequence>
<dbReference type="EMBL" id="OB660403">
    <property type="protein sequence ID" value="CAD7224589.1"/>
    <property type="molecule type" value="Genomic_DNA"/>
</dbReference>
<organism evidence="3">
    <name type="scientific">Cyprideis torosa</name>
    <dbReference type="NCBI Taxonomy" id="163714"/>
    <lineage>
        <taxon>Eukaryota</taxon>
        <taxon>Metazoa</taxon>
        <taxon>Ecdysozoa</taxon>
        <taxon>Arthropoda</taxon>
        <taxon>Crustacea</taxon>
        <taxon>Oligostraca</taxon>
        <taxon>Ostracoda</taxon>
        <taxon>Podocopa</taxon>
        <taxon>Podocopida</taxon>
        <taxon>Cytherocopina</taxon>
        <taxon>Cytheroidea</taxon>
        <taxon>Cytherideidae</taxon>
        <taxon>Cyprideis</taxon>
    </lineage>
</organism>
<proteinExistence type="predicted"/>